<dbReference type="RefSeq" id="WP_267677964.1">
    <property type="nucleotide sequence ID" value="NZ_CP113088.1"/>
</dbReference>
<dbReference type="KEGG" id="lnu:N7U66_07575"/>
<dbReference type="Proteomes" id="UP001164705">
    <property type="component" value="Chromosome"/>
</dbReference>
<evidence type="ECO:0000313" key="2">
    <source>
        <dbReference type="Proteomes" id="UP001164705"/>
    </source>
</evidence>
<dbReference type="EMBL" id="CP113088">
    <property type="protein sequence ID" value="WAC03383.1"/>
    <property type="molecule type" value="Genomic_DNA"/>
</dbReference>
<gene>
    <name evidence="1" type="ORF">N7U66_07575</name>
</gene>
<organism evidence="1 2">
    <name type="scientific">Lacinutrix neustonica</name>
    <dbReference type="NCBI Taxonomy" id="2980107"/>
    <lineage>
        <taxon>Bacteria</taxon>
        <taxon>Pseudomonadati</taxon>
        <taxon>Bacteroidota</taxon>
        <taxon>Flavobacteriia</taxon>
        <taxon>Flavobacteriales</taxon>
        <taxon>Flavobacteriaceae</taxon>
        <taxon>Lacinutrix</taxon>
    </lineage>
</organism>
<dbReference type="AlphaFoldDB" id="A0A9E8MXI7"/>
<name>A0A9E8MXI7_9FLAO</name>
<accession>A0A9E8MXI7</accession>
<sequence>MHRKLLIDAFKKAEKEERLVKKTHISEFLSDFIIEDSEFPMVKRY</sequence>
<reference evidence="1" key="1">
    <citation type="submission" date="2022-11" db="EMBL/GenBank/DDBJ databases">
        <title>Lacinutrix neustonica HL-RS19T sp. nov., isolated from the surface microlayer sample of brackish Lake Shihwa.</title>
        <authorList>
            <person name="Choi J.Y."/>
            <person name="Hwang C.Y."/>
        </authorList>
    </citation>
    <scope>NUCLEOTIDE SEQUENCE</scope>
    <source>
        <strain evidence="1">HL-RS19</strain>
    </source>
</reference>
<protein>
    <submittedName>
        <fullName evidence="1">Uncharacterized protein</fullName>
    </submittedName>
</protein>
<evidence type="ECO:0000313" key="1">
    <source>
        <dbReference type="EMBL" id="WAC03383.1"/>
    </source>
</evidence>
<proteinExistence type="predicted"/>
<keyword evidence="2" id="KW-1185">Reference proteome</keyword>